<dbReference type="Gene3D" id="2.20.25.20">
    <property type="match status" value="1"/>
</dbReference>
<dbReference type="EMBL" id="OUUW01000006">
    <property type="protein sequence ID" value="SPP81508.1"/>
    <property type="molecule type" value="Genomic_DNA"/>
</dbReference>
<dbReference type="PANTHER" id="PTHR11740:SF0">
    <property type="entry name" value="CASEIN KINASE II SUBUNIT BETA"/>
    <property type="match status" value="1"/>
</dbReference>
<gene>
    <name evidence="2" type="ORF">DGUA_6G013137</name>
</gene>
<keyword evidence="2" id="KW-0808">Transferase</keyword>
<reference evidence="3" key="1">
    <citation type="submission" date="2018-01" db="EMBL/GenBank/DDBJ databases">
        <authorList>
            <person name="Alioto T."/>
            <person name="Alioto T."/>
        </authorList>
    </citation>
    <scope>NUCLEOTIDE SEQUENCE [LARGE SCALE GENOMIC DNA]</scope>
</reference>
<dbReference type="AlphaFoldDB" id="A0A3B0KCZ1"/>
<name>A0A3B0KCZ1_DROGU</name>
<accession>A0A3B0KCZ1</accession>
<evidence type="ECO:0000313" key="3">
    <source>
        <dbReference type="Proteomes" id="UP000268350"/>
    </source>
</evidence>
<dbReference type="Gene3D" id="1.10.1820.10">
    <property type="entry name" value="protein kinase ck2 holoenzyme, chain C, domain 1"/>
    <property type="match status" value="1"/>
</dbReference>
<dbReference type="InterPro" id="IPR016149">
    <property type="entry name" value="Casein_kin_II_reg-sub_N"/>
</dbReference>
<evidence type="ECO:0000313" key="2">
    <source>
        <dbReference type="EMBL" id="SPP81508.1"/>
    </source>
</evidence>
<protein>
    <submittedName>
        <fullName evidence="2">Blast:Casein kinase II subunit beta</fullName>
    </submittedName>
</protein>
<dbReference type="PANTHER" id="PTHR11740">
    <property type="entry name" value="CASEIN KINASE II SUBUNIT BETA"/>
    <property type="match status" value="1"/>
</dbReference>
<dbReference type="Proteomes" id="UP000268350">
    <property type="component" value="Unassembled WGS sequence"/>
</dbReference>
<keyword evidence="3" id="KW-1185">Reference proteome</keyword>
<dbReference type="InterPro" id="IPR000704">
    <property type="entry name" value="Casein_kinase_II_reg-sub"/>
</dbReference>
<dbReference type="STRING" id="7266.A0A3B0KCZ1"/>
<dbReference type="GO" id="GO:0019887">
    <property type="term" value="F:protein kinase regulator activity"/>
    <property type="evidence" value="ECO:0007669"/>
    <property type="project" value="InterPro"/>
</dbReference>
<comment type="similarity">
    <text evidence="1">Belongs to the casein kinase 2 subunit beta family.</text>
</comment>
<dbReference type="Pfam" id="PF01214">
    <property type="entry name" value="CK_II_beta"/>
    <property type="match status" value="1"/>
</dbReference>
<evidence type="ECO:0000256" key="1">
    <source>
        <dbReference type="ARBA" id="ARBA00006941"/>
    </source>
</evidence>
<dbReference type="GO" id="GO:0016301">
    <property type="term" value="F:kinase activity"/>
    <property type="evidence" value="ECO:0007669"/>
    <property type="project" value="UniProtKB-KW"/>
</dbReference>
<keyword evidence="2" id="KW-0418">Kinase</keyword>
<dbReference type="GO" id="GO:0005956">
    <property type="term" value="C:protein kinase CK2 complex"/>
    <property type="evidence" value="ECO:0007669"/>
    <property type="project" value="InterPro"/>
</dbReference>
<proteinExistence type="inferred from homology"/>
<dbReference type="SMART" id="SM01085">
    <property type="entry name" value="CK_II_beta"/>
    <property type="match status" value="1"/>
</dbReference>
<organism evidence="2 3">
    <name type="scientific">Drosophila guanche</name>
    <name type="common">Fruit fly</name>
    <dbReference type="NCBI Taxonomy" id="7266"/>
    <lineage>
        <taxon>Eukaryota</taxon>
        <taxon>Metazoa</taxon>
        <taxon>Ecdysozoa</taxon>
        <taxon>Arthropoda</taxon>
        <taxon>Hexapoda</taxon>
        <taxon>Insecta</taxon>
        <taxon>Pterygota</taxon>
        <taxon>Neoptera</taxon>
        <taxon>Endopterygota</taxon>
        <taxon>Diptera</taxon>
        <taxon>Brachycera</taxon>
        <taxon>Muscomorpha</taxon>
        <taxon>Ephydroidea</taxon>
        <taxon>Drosophilidae</taxon>
        <taxon>Drosophila</taxon>
        <taxon>Sophophora</taxon>
    </lineage>
</organism>
<dbReference type="SUPFAM" id="SSF57798">
    <property type="entry name" value="Casein kinase II beta subunit"/>
    <property type="match status" value="1"/>
</dbReference>
<dbReference type="GO" id="GO:0005737">
    <property type="term" value="C:cytoplasm"/>
    <property type="evidence" value="ECO:0007669"/>
    <property type="project" value="TreeGrafter"/>
</dbReference>
<dbReference type="InterPro" id="IPR035991">
    <property type="entry name" value="Casein_kinase_II_beta-like"/>
</dbReference>
<dbReference type="PRINTS" id="PR00472">
    <property type="entry name" value="CASNKINASEII"/>
</dbReference>
<dbReference type="OrthoDB" id="3971593at2759"/>
<sequence length="109" mass="12679">MDKEFMRDKFNLLFLDMEGKNYRRSLDVIFNENSESEAETDADVEAGRSYGWIHARFILTGLGMELMYKKFQNCNFGTCSGAFCRWRNVLPIGMSDTPGNEMVRHYCPI</sequence>